<dbReference type="Gene3D" id="3.30.70.330">
    <property type="match status" value="3"/>
</dbReference>
<evidence type="ECO:0000313" key="6">
    <source>
        <dbReference type="EMBL" id="CAD7698694.1"/>
    </source>
</evidence>
<feature type="compositionally biased region" description="Low complexity" evidence="4">
    <location>
        <begin position="379"/>
        <end position="389"/>
    </location>
</feature>
<feature type="compositionally biased region" description="Gly residues" evidence="4">
    <location>
        <begin position="795"/>
        <end position="820"/>
    </location>
</feature>
<dbReference type="SMART" id="SM00360">
    <property type="entry name" value="RRM"/>
    <property type="match status" value="3"/>
</dbReference>
<dbReference type="InterPro" id="IPR035979">
    <property type="entry name" value="RBD_domain_sf"/>
</dbReference>
<sequence length="853" mass="91858">MAGRKQSPFVGKTVPLVDADGGPILYKRYRDVSEITTASCQGKTAGVTSEEVGKGKRASKAVDLHICATQWWLALLWMPLDALTLRPGCVKTLQPSAYPMCCFEGAQNEERKSHPTGQKRKKRGENNSPGDAVHDESKRTQICRLAGESVSHETVGKLFVKEMPQCGKSFLGTGEPDKSGVEGHQPLAGQAVKKAKKKRRDNNKVLNPVLVASGDSEDNHLAVNNVKDRKSKKRKRDSSGCNSLQNGVVVEPAPGVVSDDLLDNKPLAMTHGEDDALLIEQSSKKIEKRAKSKLPKKRKEAEEERWHSDPEAATPTKHQHHHQKKKKKKSKDPGKQNVELSSCCDDKGSGPHNDSECSSKDTLQGSLQGVADGCGGSGSASAGANGLGSQATQPPKGGNAEEAARMRNILGFTHAKNQPTADSVFQFQFDSTRPPVRETADDHGEGKSAKGVDDTNESCNKASGDFPFSIYAGGMPYFWSEEDIRQFWSECGHVISVRCLTFGDSGKFRGIACVSFDTQEGLQAALACDGDPCQCEGDQGRGVHSFKVAVKKWTGALPTPHSQRPSNTAGRHGGASVGKTPGYNVAFVCNIPYSVIEEQLLELFSEHDVDKVRLHTNQYTGVSCGFAHVHFKSGAGLDSAMALHGTELNGRSLVVGYAKPPPGFSQSTAAREASGQSEGPRSNGIGSAGGERSCGKKIPGYYVAFVSNIPYETNNMDLRRHFKGCPIEKIILLTNKQTGEFVGSAFVQFADEASLDRAVGMDGRKMKEPAVRQLRVRYAQKRLKELMPSEDQKVAGGGQGRTGRLSDGGGNGDEGQGMGRTDGRKREKGDKASSKAGKVKQWTEEDDPLLALL</sequence>
<evidence type="ECO:0000256" key="1">
    <source>
        <dbReference type="ARBA" id="ARBA00022737"/>
    </source>
</evidence>
<feature type="compositionally biased region" description="Basic and acidic residues" evidence="4">
    <location>
        <begin position="344"/>
        <end position="359"/>
    </location>
</feature>
<feature type="compositionally biased region" description="Acidic residues" evidence="4">
    <location>
        <begin position="844"/>
        <end position="853"/>
    </location>
</feature>
<evidence type="ECO:0000256" key="2">
    <source>
        <dbReference type="ARBA" id="ARBA00022884"/>
    </source>
</evidence>
<feature type="region of interest" description="Disordered" evidence="4">
    <location>
        <begin position="556"/>
        <end position="575"/>
    </location>
</feature>
<feature type="compositionally biased region" description="Basic and acidic residues" evidence="4">
    <location>
        <begin position="821"/>
        <end position="833"/>
    </location>
</feature>
<name>A0A8S1IY24_9CHLO</name>
<feature type="compositionally biased region" description="Basic residues" evidence="4">
    <location>
        <begin position="317"/>
        <end position="330"/>
    </location>
</feature>
<dbReference type="Proteomes" id="UP000708148">
    <property type="component" value="Unassembled WGS sequence"/>
</dbReference>
<feature type="domain" description="RRM" evidence="5">
    <location>
        <begin position="702"/>
        <end position="781"/>
    </location>
</feature>
<accession>A0A8S1IY24</accession>
<feature type="compositionally biased region" description="Polar residues" evidence="4">
    <location>
        <begin position="665"/>
        <end position="680"/>
    </location>
</feature>
<evidence type="ECO:0000313" key="7">
    <source>
        <dbReference type="Proteomes" id="UP000708148"/>
    </source>
</evidence>
<gene>
    <name evidence="6" type="ORF">OSTQU699_LOCUS4055</name>
</gene>
<dbReference type="EMBL" id="CAJHUC010000873">
    <property type="protein sequence ID" value="CAD7698694.1"/>
    <property type="molecule type" value="Genomic_DNA"/>
</dbReference>
<keyword evidence="1" id="KW-0677">Repeat</keyword>
<feature type="region of interest" description="Disordered" evidence="4">
    <location>
        <begin position="434"/>
        <end position="456"/>
    </location>
</feature>
<feature type="region of interest" description="Disordered" evidence="4">
    <location>
        <begin position="785"/>
        <end position="853"/>
    </location>
</feature>
<feature type="domain" description="RRM" evidence="5">
    <location>
        <begin position="468"/>
        <end position="543"/>
    </location>
</feature>
<feature type="compositionally biased region" description="Basic and acidic residues" evidence="4">
    <location>
        <begin position="435"/>
        <end position="453"/>
    </location>
</feature>
<dbReference type="InterPro" id="IPR000504">
    <property type="entry name" value="RRM_dom"/>
</dbReference>
<organism evidence="6 7">
    <name type="scientific">Ostreobium quekettii</name>
    <dbReference type="NCBI Taxonomy" id="121088"/>
    <lineage>
        <taxon>Eukaryota</taxon>
        <taxon>Viridiplantae</taxon>
        <taxon>Chlorophyta</taxon>
        <taxon>core chlorophytes</taxon>
        <taxon>Ulvophyceae</taxon>
        <taxon>TCBD clade</taxon>
        <taxon>Bryopsidales</taxon>
        <taxon>Ostreobineae</taxon>
        <taxon>Ostreobiaceae</taxon>
        <taxon>Ostreobium</taxon>
    </lineage>
</organism>
<dbReference type="OrthoDB" id="439808at2759"/>
<dbReference type="AlphaFoldDB" id="A0A8S1IY24"/>
<evidence type="ECO:0000259" key="5">
    <source>
        <dbReference type="PROSITE" id="PS50102"/>
    </source>
</evidence>
<reference evidence="6" key="1">
    <citation type="submission" date="2020-12" db="EMBL/GenBank/DDBJ databases">
        <authorList>
            <person name="Iha C."/>
        </authorList>
    </citation>
    <scope>NUCLEOTIDE SEQUENCE</scope>
</reference>
<dbReference type="PANTHER" id="PTHR23236:SF119">
    <property type="entry name" value="NUCLEAR RNA-BINDING PROTEIN SART-3"/>
    <property type="match status" value="1"/>
</dbReference>
<proteinExistence type="predicted"/>
<dbReference type="PANTHER" id="PTHR23236">
    <property type="entry name" value="EUKARYOTIC TRANSLATION INITIATION FACTOR 4B/4H"/>
    <property type="match status" value="1"/>
</dbReference>
<feature type="region of interest" description="Disordered" evidence="4">
    <location>
        <begin position="224"/>
        <end position="257"/>
    </location>
</feature>
<comment type="caution">
    <text evidence="6">The sequence shown here is derived from an EMBL/GenBank/DDBJ whole genome shotgun (WGS) entry which is preliminary data.</text>
</comment>
<feature type="region of interest" description="Disordered" evidence="4">
    <location>
        <begin position="665"/>
        <end position="692"/>
    </location>
</feature>
<dbReference type="Pfam" id="PF00076">
    <property type="entry name" value="RRM_1"/>
    <property type="match status" value="3"/>
</dbReference>
<protein>
    <recommendedName>
        <fullName evidence="5">RRM domain-containing protein</fullName>
    </recommendedName>
</protein>
<feature type="domain" description="RRM" evidence="5">
    <location>
        <begin position="584"/>
        <end position="660"/>
    </location>
</feature>
<keyword evidence="7" id="KW-1185">Reference proteome</keyword>
<feature type="compositionally biased region" description="Polar residues" evidence="4">
    <location>
        <begin position="560"/>
        <end position="569"/>
    </location>
</feature>
<feature type="region of interest" description="Disordered" evidence="4">
    <location>
        <begin position="108"/>
        <end position="138"/>
    </location>
</feature>
<feature type="region of interest" description="Disordered" evidence="4">
    <location>
        <begin position="170"/>
        <end position="204"/>
    </location>
</feature>
<feature type="region of interest" description="Disordered" evidence="4">
    <location>
        <begin position="273"/>
        <end position="401"/>
    </location>
</feature>
<feature type="compositionally biased region" description="Basic residues" evidence="4">
    <location>
        <begin position="286"/>
        <end position="298"/>
    </location>
</feature>
<evidence type="ECO:0000256" key="3">
    <source>
        <dbReference type="PROSITE-ProRule" id="PRU00176"/>
    </source>
</evidence>
<dbReference type="PROSITE" id="PS50102">
    <property type="entry name" value="RRM"/>
    <property type="match status" value="3"/>
</dbReference>
<dbReference type="SUPFAM" id="SSF54928">
    <property type="entry name" value="RNA-binding domain, RBD"/>
    <property type="match status" value="3"/>
</dbReference>
<feature type="compositionally biased region" description="Basic and acidic residues" evidence="4">
    <location>
        <begin position="299"/>
        <end position="310"/>
    </location>
</feature>
<dbReference type="GO" id="GO:0003723">
    <property type="term" value="F:RNA binding"/>
    <property type="evidence" value="ECO:0007669"/>
    <property type="project" value="UniProtKB-UniRule"/>
</dbReference>
<dbReference type="InterPro" id="IPR012677">
    <property type="entry name" value="Nucleotide-bd_a/b_plait_sf"/>
</dbReference>
<evidence type="ECO:0000256" key="4">
    <source>
        <dbReference type="SAM" id="MobiDB-lite"/>
    </source>
</evidence>
<keyword evidence="2 3" id="KW-0694">RNA-binding</keyword>